<dbReference type="AlphaFoldDB" id="A0A2S7SVD6"/>
<dbReference type="GO" id="GO:0005886">
    <property type="term" value="C:plasma membrane"/>
    <property type="evidence" value="ECO:0007669"/>
    <property type="project" value="UniProtKB-SubCell"/>
</dbReference>
<feature type="transmembrane region" description="Helical" evidence="6">
    <location>
        <begin position="129"/>
        <end position="150"/>
    </location>
</feature>
<dbReference type="PANTHER" id="PTHR39087">
    <property type="entry name" value="UPF0104 MEMBRANE PROTEIN MJ1595"/>
    <property type="match status" value="1"/>
</dbReference>
<evidence type="ECO:0000256" key="2">
    <source>
        <dbReference type="ARBA" id="ARBA00022475"/>
    </source>
</evidence>
<evidence type="ECO:0000256" key="3">
    <source>
        <dbReference type="ARBA" id="ARBA00022692"/>
    </source>
</evidence>
<keyword evidence="4 6" id="KW-1133">Transmembrane helix</keyword>
<dbReference type="OrthoDB" id="9812094at2"/>
<feature type="transmembrane region" description="Helical" evidence="6">
    <location>
        <begin position="74"/>
        <end position="93"/>
    </location>
</feature>
<keyword evidence="5 6" id="KW-0472">Membrane</keyword>
<feature type="transmembrane region" description="Helical" evidence="6">
    <location>
        <begin position="252"/>
        <end position="279"/>
    </location>
</feature>
<organism evidence="7 8">
    <name type="scientific">Flavipsychrobacter stenotrophus</name>
    <dbReference type="NCBI Taxonomy" id="2077091"/>
    <lineage>
        <taxon>Bacteria</taxon>
        <taxon>Pseudomonadati</taxon>
        <taxon>Bacteroidota</taxon>
        <taxon>Chitinophagia</taxon>
        <taxon>Chitinophagales</taxon>
        <taxon>Chitinophagaceae</taxon>
        <taxon>Flavipsychrobacter</taxon>
    </lineage>
</organism>
<feature type="transmembrane region" description="Helical" evidence="6">
    <location>
        <begin position="221"/>
        <end position="240"/>
    </location>
</feature>
<gene>
    <name evidence="7" type="ORF">CJD36_011480</name>
</gene>
<evidence type="ECO:0000313" key="7">
    <source>
        <dbReference type="EMBL" id="PQJ10587.1"/>
    </source>
</evidence>
<dbReference type="NCBIfam" id="TIGR00374">
    <property type="entry name" value="flippase-like domain"/>
    <property type="match status" value="1"/>
</dbReference>
<evidence type="ECO:0000256" key="4">
    <source>
        <dbReference type="ARBA" id="ARBA00022989"/>
    </source>
</evidence>
<protein>
    <recommendedName>
        <fullName evidence="9">TIGR00374 family protein</fullName>
    </recommendedName>
</protein>
<evidence type="ECO:0008006" key="9">
    <source>
        <dbReference type="Google" id="ProtNLM"/>
    </source>
</evidence>
<feature type="transmembrane region" description="Helical" evidence="6">
    <location>
        <begin position="7"/>
        <end position="26"/>
    </location>
</feature>
<feature type="transmembrane region" description="Helical" evidence="6">
    <location>
        <begin position="299"/>
        <end position="320"/>
    </location>
</feature>
<comment type="caution">
    <text evidence="7">The sequence shown here is derived from an EMBL/GenBank/DDBJ whole genome shotgun (WGS) entry which is preliminary data.</text>
</comment>
<name>A0A2S7SVD6_9BACT</name>
<evidence type="ECO:0000256" key="1">
    <source>
        <dbReference type="ARBA" id="ARBA00004651"/>
    </source>
</evidence>
<dbReference type="RefSeq" id="WP_105039315.1">
    <property type="nucleotide sequence ID" value="NZ_PPSL01000003.1"/>
</dbReference>
<keyword evidence="8" id="KW-1185">Reference proteome</keyword>
<reference evidence="7 8" key="1">
    <citation type="submission" date="2018-01" db="EMBL/GenBank/DDBJ databases">
        <title>A novel member of the phylum Bacteroidetes isolated from glacier ice.</title>
        <authorList>
            <person name="Liu Q."/>
            <person name="Xin Y.-H."/>
        </authorList>
    </citation>
    <scope>NUCLEOTIDE SEQUENCE [LARGE SCALE GENOMIC DNA]</scope>
    <source>
        <strain evidence="7 8">RB1R16</strain>
    </source>
</reference>
<evidence type="ECO:0000313" key="8">
    <source>
        <dbReference type="Proteomes" id="UP000239872"/>
    </source>
</evidence>
<feature type="transmembrane region" description="Helical" evidence="6">
    <location>
        <begin position="46"/>
        <end position="62"/>
    </location>
</feature>
<evidence type="ECO:0000256" key="5">
    <source>
        <dbReference type="ARBA" id="ARBA00023136"/>
    </source>
</evidence>
<dbReference type="PANTHER" id="PTHR39087:SF2">
    <property type="entry name" value="UPF0104 MEMBRANE PROTEIN MJ1595"/>
    <property type="match status" value="1"/>
</dbReference>
<keyword evidence="2" id="KW-1003">Cell membrane</keyword>
<sequence>MKKALITILKYVIFLGLGIWITYHMLHELSDQQRSELVNAIESINPWYLIPISIVGFFSHYIRAVRWKYLLETIDLHPTTANTFFAVMIGYITNLALPRAGEVAKCTVLAKYEDMPASKMVGTIVAERAWDVLCLFLIAVAAFLMQMDVINSYVGSKMAIVNEKIERHQTVLFISLAVFVLIIVGLVIIYRRNKESKVGLVIKEMTHGILSIIHMKKKWEFLGLTIVMWVMYLLQIYIGLRSLHDTQSMSIMAALVVLVYGSLGLIITPGGIGAYPYLVAQILSGPYNTPEVPAQAFGWIAWALQTVLIILLGLLSLILIHSYNKKRNAKAAVDNK</sequence>
<proteinExistence type="predicted"/>
<comment type="subcellular location">
    <subcellularLocation>
        <location evidence="1">Cell membrane</location>
        <topology evidence="1">Multi-pass membrane protein</topology>
    </subcellularLocation>
</comment>
<dbReference type="InterPro" id="IPR022791">
    <property type="entry name" value="L-PG_synthase/AglD"/>
</dbReference>
<evidence type="ECO:0000256" key="6">
    <source>
        <dbReference type="SAM" id="Phobius"/>
    </source>
</evidence>
<dbReference type="Proteomes" id="UP000239872">
    <property type="component" value="Unassembled WGS sequence"/>
</dbReference>
<dbReference type="EMBL" id="PPSL01000003">
    <property type="protein sequence ID" value="PQJ10587.1"/>
    <property type="molecule type" value="Genomic_DNA"/>
</dbReference>
<dbReference type="Pfam" id="PF03706">
    <property type="entry name" value="LPG_synthase_TM"/>
    <property type="match status" value="1"/>
</dbReference>
<feature type="transmembrane region" description="Helical" evidence="6">
    <location>
        <begin position="171"/>
        <end position="190"/>
    </location>
</feature>
<keyword evidence="3 6" id="KW-0812">Transmembrane</keyword>
<accession>A0A2S7SVD6</accession>